<dbReference type="Pfam" id="PF08669">
    <property type="entry name" value="GCV_T_C"/>
    <property type="match status" value="1"/>
</dbReference>
<dbReference type="Pfam" id="PF01571">
    <property type="entry name" value="GCV_T"/>
    <property type="match status" value="1"/>
</dbReference>
<evidence type="ECO:0000259" key="6">
    <source>
        <dbReference type="Pfam" id="PF17806"/>
    </source>
</evidence>
<dbReference type="Pfam" id="PF13510">
    <property type="entry name" value="Fer2_4"/>
    <property type="match status" value="1"/>
</dbReference>
<dbReference type="Gene3D" id="1.10.10.1100">
    <property type="entry name" value="BFD-like [2Fe-2S]-binding domain"/>
    <property type="match status" value="1"/>
</dbReference>
<reference evidence="8" key="1">
    <citation type="submission" date="2023-08" db="EMBL/GenBank/DDBJ databases">
        <title>Rhodospirillaceae gen. nov., a novel taxon isolated from the Yangtze River Yuezi River estuary sludge.</title>
        <authorList>
            <person name="Ruan L."/>
        </authorList>
    </citation>
    <scope>NUCLEOTIDE SEQUENCE [LARGE SCALE GENOMIC DNA]</scope>
    <source>
        <strain evidence="8">R-7</strain>
    </source>
</reference>
<evidence type="ECO:0000313" key="7">
    <source>
        <dbReference type="EMBL" id="MDQ7247925.1"/>
    </source>
</evidence>
<dbReference type="Pfam" id="PF17806">
    <property type="entry name" value="SO_alpha_A3"/>
    <property type="match status" value="1"/>
</dbReference>
<feature type="domain" description="SoxA A3" evidence="6">
    <location>
        <begin position="505"/>
        <end position="588"/>
    </location>
</feature>
<keyword evidence="2" id="KW-0560">Oxidoreductase</keyword>
<dbReference type="InterPro" id="IPR013977">
    <property type="entry name" value="GcvT_C"/>
</dbReference>
<dbReference type="InterPro" id="IPR027266">
    <property type="entry name" value="TrmE/GcvT-like"/>
</dbReference>
<dbReference type="Proteomes" id="UP001230156">
    <property type="component" value="Unassembled WGS sequence"/>
</dbReference>
<sequence>MNAPVSYGGMNRLPNRGQFIDRSKPVTFSFEGAFVEGYEGDTIASALAANGQWIVSRSFKYHRPRGVLTMVGQDANTLVQVAEEPNCLADKRKIAPGLVVEGQNYFGSFESDSGRFVEWVSKFLPVGFYYKTFHEKRASWKFWEPIVRKMAGLGKIDPHAHHGYYDKQYLFADVAVIGGGPAGMAAAIEAAKAGGEVILIDENPKLGGCLNYARFDESGEAACKAEGDLLNAVQAASNIRVMTDAVVSGLFADNWIPVIRGNRFYKLRAKAVVVATGSIEQPAVFRNNDLPGIMLGSAAQRLIHFYGVRPGKKAVILTANDDGYAQAIDLLKIGAEVAAVVDLREVPPVTPLSFAVRKASIPVLAGHAIQEAYHHNKEHVVGVAVAPIVAEGQLGDPTASYDCDLVCMSVGYSPAAHLLLQAGAKFAYSTETAMFHPAQIPAGLYAAGSVGGVFDLDRVRADGARAGWAAAKQAGLSVGAEPVTPGDTQDRNQTHPWPIFPHAKGGEFVDFDEDLKYADLINGIADGFDNVELLKRYSTVGMGPSQGKHSAVAAVRIVARETGRDLATLTVTTQRPPYTPEKFGHLAGRIFDPERRTAMHHRHLELGAQMMPAGIWWRPAYYGPKAEREKAIREEVLAVRNNVGLIDVSTLGGLDVRGPDAAEFLNRMYTFTYAKLAIGKSRYVLMTDQAGVITDDGVACRFSEEHFYVTATTSGVDAVYRSMLQWNAQWRLDVDVANVTAAYAGVNIAGPKSRAVLQKVCTDIDLSSEAFPYLGVRMGTVAGIPARLLRVGFVGELGYEIHVPYGFGEALWDALMEAGAGDNIRPFGVEAQRVLRLEKGHIIVSQDTDGLTNVWEADMPWALAKTKPFFVGGRSTQIMAKMPLIRKLVGFTLDDPSLPCPEECHLVIRQGEIVGRVTSAVRSPNLGKVVGLAYVHPDDAEPDAKIAIKVDGGRMIEARVVALPFYDSAAKRQEM</sequence>
<dbReference type="SUPFAM" id="SSF51905">
    <property type="entry name" value="FAD/NAD(P)-binding domain"/>
    <property type="match status" value="1"/>
</dbReference>
<accession>A0ABU0YJN4</accession>
<dbReference type="InterPro" id="IPR023753">
    <property type="entry name" value="FAD/NAD-binding_dom"/>
</dbReference>
<dbReference type="SUPFAM" id="SSF101790">
    <property type="entry name" value="Aminomethyltransferase beta-barrel domain"/>
    <property type="match status" value="1"/>
</dbReference>
<dbReference type="InterPro" id="IPR041854">
    <property type="entry name" value="BFD-like_2Fe2S-bd_dom_sf"/>
</dbReference>
<dbReference type="PANTHER" id="PTHR43757">
    <property type="entry name" value="AMINOMETHYLTRANSFERASE"/>
    <property type="match status" value="1"/>
</dbReference>
<feature type="domain" description="GCVT N-terminal" evidence="3">
    <location>
        <begin position="599"/>
        <end position="867"/>
    </location>
</feature>
<dbReference type="InterPro" id="IPR042204">
    <property type="entry name" value="2Fe-2S-bd_N"/>
</dbReference>
<feature type="domain" description="FAD/NAD(P)-binding" evidence="4">
    <location>
        <begin position="173"/>
        <end position="450"/>
    </location>
</feature>
<evidence type="ECO:0000313" key="8">
    <source>
        <dbReference type="Proteomes" id="UP001230156"/>
    </source>
</evidence>
<dbReference type="PANTHER" id="PTHR43757:SF2">
    <property type="entry name" value="AMINOMETHYLTRANSFERASE, MITOCHONDRIAL"/>
    <property type="match status" value="1"/>
</dbReference>
<evidence type="ECO:0000259" key="5">
    <source>
        <dbReference type="Pfam" id="PF08669"/>
    </source>
</evidence>
<dbReference type="SUPFAM" id="SSF103025">
    <property type="entry name" value="Folate-binding domain"/>
    <property type="match status" value="1"/>
</dbReference>
<evidence type="ECO:0000256" key="2">
    <source>
        <dbReference type="ARBA" id="ARBA00023002"/>
    </source>
</evidence>
<evidence type="ECO:0000259" key="4">
    <source>
        <dbReference type="Pfam" id="PF07992"/>
    </source>
</evidence>
<organism evidence="7 8">
    <name type="scientific">Dongia sedimenti</name>
    <dbReference type="NCBI Taxonomy" id="3064282"/>
    <lineage>
        <taxon>Bacteria</taxon>
        <taxon>Pseudomonadati</taxon>
        <taxon>Pseudomonadota</taxon>
        <taxon>Alphaproteobacteria</taxon>
        <taxon>Rhodospirillales</taxon>
        <taxon>Dongiaceae</taxon>
        <taxon>Dongia</taxon>
    </lineage>
</organism>
<protein>
    <submittedName>
        <fullName evidence="7">2Fe-2S iron-sulfur cluster-binding protein</fullName>
    </submittedName>
</protein>
<evidence type="ECO:0000256" key="1">
    <source>
        <dbReference type="ARBA" id="ARBA00008609"/>
    </source>
</evidence>
<dbReference type="Gene3D" id="3.30.1360.120">
    <property type="entry name" value="Probable tRNA modification gtpase trme, domain 1"/>
    <property type="match status" value="1"/>
</dbReference>
<dbReference type="InterPro" id="IPR036188">
    <property type="entry name" value="FAD/NAD-bd_sf"/>
</dbReference>
<comment type="similarity">
    <text evidence="1">Belongs to the GcvT family.</text>
</comment>
<dbReference type="PRINTS" id="PR00469">
    <property type="entry name" value="PNDRDTASEII"/>
</dbReference>
<keyword evidence="8" id="KW-1185">Reference proteome</keyword>
<dbReference type="Pfam" id="PF07992">
    <property type="entry name" value="Pyr_redox_2"/>
    <property type="match status" value="1"/>
</dbReference>
<dbReference type="InterPro" id="IPR028896">
    <property type="entry name" value="GcvT/YgfZ/DmdA"/>
</dbReference>
<dbReference type="PRINTS" id="PR00368">
    <property type="entry name" value="FADPNR"/>
</dbReference>
<evidence type="ECO:0000259" key="3">
    <source>
        <dbReference type="Pfam" id="PF01571"/>
    </source>
</evidence>
<dbReference type="InterPro" id="IPR029043">
    <property type="entry name" value="GcvT/YgfZ_C"/>
</dbReference>
<dbReference type="Gene3D" id="3.50.50.60">
    <property type="entry name" value="FAD/NAD(P)-binding domain"/>
    <property type="match status" value="1"/>
</dbReference>
<comment type="caution">
    <text evidence="7">The sequence shown here is derived from an EMBL/GenBank/DDBJ whole genome shotgun (WGS) entry which is preliminary data.</text>
</comment>
<dbReference type="InterPro" id="IPR041117">
    <property type="entry name" value="SoxA_A3"/>
</dbReference>
<dbReference type="RefSeq" id="WP_379955369.1">
    <property type="nucleotide sequence ID" value="NZ_JAUYVI010000003.1"/>
</dbReference>
<gene>
    <name evidence="7" type="ORF">Q8A70_09620</name>
</gene>
<dbReference type="Gene3D" id="3.10.20.440">
    <property type="entry name" value="2Fe-2S iron-sulphur cluster binding domain, sarcosine oxidase, alpha subunit, N-terminal domain"/>
    <property type="match status" value="1"/>
</dbReference>
<dbReference type="EMBL" id="JAUYVI010000003">
    <property type="protein sequence ID" value="MDQ7247925.1"/>
    <property type="molecule type" value="Genomic_DNA"/>
</dbReference>
<feature type="domain" description="Aminomethyltransferase C-terminal" evidence="5">
    <location>
        <begin position="886"/>
        <end position="967"/>
    </location>
</feature>
<dbReference type="InterPro" id="IPR006222">
    <property type="entry name" value="GCVT_N"/>
</dbReference>
<name>A0ABU0YJN4_9PROT</name>
<proteinExistence type="inferred from homology"/>